<reference evidence="1" key="1">
    <citation type="submission" date="2014-12" db="EMBL/GenBank/DDBJ databases">
        <authorList>
            <person name="Huang H.-H."/>
            <person name="Chen S.-C."/>
            <person name="Lai M.-C."/>
        </authorList>
    </citation>
    <scope>NUCLEOTIDE SEQUENCE</scope>
    <source>
        <strain evidence="1">K1F9705b</strain>
    </source>
</reference>
<evidence type="ECO:0008006" key="3">
    <source>
        <dbReference type="Google" id="ProtNLM"/>
    </source>
</evidence>
<dbReference type="RefSeq" id="WP_211529749.1">
    <property type="nucleotide sequence ID" value="NZ_JWHL01000001.1"/>
</dbReference>
<dbReference type="InterPro" id="IPR035093">
    <property type="entry name" value="RelE/ParE_toxin_dom_sf"/>
</dbReference>
<evidence type="ECO:0000313" key="1">
    <source>
        <dbReference type="EMBL" id="MBR1368152.1"/>
    </source>
</evidence>
<dbReference type="Proteomes" id="UP000730161">
    <property type="component" value="Unassembled WGS sequence"/>
</dbReference>
<accession>A0A8J7W8M2</accession>
<protein>
    <recommendedName>
        <fullName evidence="3">Type II toxin-antitoxin system RelE/ParE family toxin</fullName>
    </recommendedName>
</protein>
<evidence type="ECO:0000313" key="2">
    <source>
        <dbReference type="Proteomes" id="UP000730161"/>
    </source>
</evidence>
<proteinExistence type="predicted"/>
<dbReference type="AlphaFoldDB" id="A0A8J7W8M2"/>
<dbReference type="PANTHER" id="PTHR38813">
    <property type="match status" value="1"/>
</dbReference>
<dbReference type="SUPFAM" id="SSF143011">
    <property type="entry name" value="RelE-like"/>
    <property type="match status" value="1"/>
</dbReference>
<comment type="caution">
    <text evidence="1">The sequence shown here is derived from an EMBL/GenBank/DDBJ whole genome shotgun (WGS) entry which is preliminary data.</text>
</comment>
<dbReference type="Gene3D" id="3.30.2310.20">
    <property type="entry name" value="RelE-like"/>
    <property type="match status" value="1"/>
</dbReference>
<dbReference type="OrthoDB" id="228407at2157"/>
<dbReference type="EMBL" id="JWHL01000001">
    <property type="protein sequence ID" value="MBR1368152.1"/>
    <property type="molecule type" value="Genomic_DNA"/>
</dbReference>
<sequence>MQIKIEDRAKEFIRELPQKDRRIIGEHIEQLIHHPHARGNIKKLHTKKPRWRMHISWKYTIFFSADSDTVWIEKIMTIEQAHKKYGKI</sequence>
<gene>
    <name evidence="1" type="ORF">RJ53_01050</name>
</gene>
<organism evidence="1 2">
    <name type="scientific">Methanocalculus chunghsingensis</name>
    <dbReference type="NCBI Taxonomy" id="156457"/>
    <lineage>
        <taxon>Archaea</taxon>
        <taxon>Methanobacteriati</taxon>
        <taxon>Methanobacteriota</taxon>
        <taxon>Stenosarchaea group</taxon>
        <taxon>Methanomicrobia</taxon>
        <taxon>Methanomicrobiales</taxon>
        <taxon>Methanocalculaceae</taxon>
        <taxon>Methanocalculus</taxon>
    </lineage>
</organism>
<dbReference type="PANTHER" id="PTHR38813:SF1">
    <property type="entry name" value="TOXIN RELE1-RELATED"/>
    <property type="match status" value="1"/>
</dbReference>
<dbReference type="InterPro" id="IPR052747">
    <property type="entry name" value="TA_system_RelE_toxin"/>
</dbReference>
<name>A0A8J7W8M2_9EURY</name>
<keyword evidence="2" id="KW-1185">Reference proteome</keyword>